<protein>
    <submittedName>
        <fullName evidence="3">GIY-YIG nuclease family protein</fullName>
    </submittedName>
</protein>
<dbReference type="PANTHER" id="PTHR34477">
    <property type="entry name" value="UPF0213 PROTEIN YHBQ"/>
    <property type="match status" value="1"/>
</dbReference>
<keyword evidence="4" id="KW-1185">Reference proteome</keyword>
<evidence type="ECO:0000313" key="4">
    <source>
        <dbReference type="Proteomes" id="UP000656244"/>
    </source>
</evidence>
<dbReference type="InterPro" id="IPR035901">
    <property type="entry name" value="GIY-YIG_endonuc_sf"/>
</dbReference>
<sequence length="78" mass="9289">MDYAVYILFSEKLNRYYCGHTNDVEKRLDTHNSGGKKYTTKGMPWVLIKVYHCSSRSEAVRLERKVKKRGIQRYLDEN</sequence>
<dbReference type="EMBL" id="JACNMF010000001">
    <property type="protein sequence ID" value="MBC3757597.1"/>
    <property type="molecule type" value="Genomic_DNA"/>
</dbReference>
<dbReference type="Gene3D" id="3.40.1440.10">
    <property type="entry name" value="GIY-YIG endonuclease"/>
    <property type="match status" value="1"/>
</dbReference>
<evidence type="ECO:0000259" key="2">
    <source>
        <dbReference type="PROSITE" id="PS50164"/>
    </source>
</evidence>
<evidence type="ECO:0000256" key="1">
    <source>
        <dbReference type="ARBA" id="ARBA00007435"/>
    </source>
</evidence>
<dbReference type="InterPro" id="IPR050190">
    <property type="entry name" value="UPF0213_domain"/>
</dbReference>
<accession>A0A923KJN3</accession>
<comment type="caution">
    <text evidence="3">The sequence shown here is derived from an EMBL/GenBank/DDBJ whole genome shotgun (WGS) entry which is preliminary data.</text>
</comment>
<dbReference type="AlphaFoldDB" id="A0A923KJN3"/>
<gene>
    <name evidence="3" type="ORF">H7U19_04230</name>
</gene>
<proteinExistence type="inferred from homology"/>
<dbReference type="PROSITE" id="PS50164">
    <property type="entry name" value="GIY_YIG"/>
    <property type="match status" value="1"/>
</dbReference>
<dbReference type="Pfam" id="PF01541">
    <property type="entry name" value="GIY-YIG"/>
    <property type="match status" value="1"/>
</dbReference>
<reference evidence="3" key="1">
    <citation type="submission" date="2020-08" db="EMBL/GenBank/DDBJ databases">
        <title>Hyunsoonleella sp. strain SJ7 genome sequencing and assembly.</title>
        <authorList>
            <person name="Kim I."/>
        </authorList>
    </citation>
    <scope>NUCLEOTIDE SEQUENCE</scope>
    <source>
        <strain evidence="3">SJ7</strain>
    </source>
</reference>
<feature type="domain" description="GIY-YIG" evidence="2">
    <location>
        <begin position="1"/>
        <end position="77"/>
    </location>
</feature>
<comment type="similarity">
    <text evidence="1">Belongs to the UPF0213 family.</text>
</comment>
<organism evidence="3 4">
    <name type="scientific">Hyunsoonleella aquatilis</name>
    <dbReference type="NCBI Taxonomy" id="2762758"/>
    <lineage>
        <taxon>Bacteria</taxon>
        <taxon>Pseudomonadati</taxon>
        <taxon>Bacteroidota</taxon>
        <taxon>Flavobacteriia</taxon>
        <taxon>Flavobacteriales</taxon>
        <taxon>Flavobacteriaceae</taxon>
    </lineage>
</organism>
<dbReference type="Proteomes" id="UP000656244">
    <property type="component" value="Unassembled WGS sequence"/>
</dbReference>
<name>A0A923KJN3_9FLAO</name>
<dbReference type="SUPFAM" id="SSF82771">
    <property type="entry name" value="GIY-YIG endonuclease"/>
    <property type="match status" value="1"/>
</dbReference>
<dbReference type="InterPro" id="IPR000305">
    <property type="entry name" value="GIY-YIG_endonuc"/>
</dbReference>
<evidence type="ECO:0000313" key="3">
    <source>
        <dbReference type="EMBL" id="MBC3757597.1"/>
    </source>
</evidence>
<dbReference type="PANTHER" id="PTHR34477:SF1">
    <property type="entry name" value="UPF0213 PROTEIN YHBQ"/>
    <property type="match status" value="1"/>
</dbReference>
<dbReference type="RefSeq" id="WP_186559224.1">
    <property type="nucleotide sequence ID" value="NZ_JACNMF010000001.1"/>
</dbReference>
<dbReference type="CDD" id="cd10449">
    <property type="entry name" value="GIY-YIG_SLX1_like"/>
    <property type="match status" value="1"/>
</dbReference>